<gene>
    <name evidence="1" type="ORF">SAMN04489716_7806</name>
</gene>
<protein>
    <recommendedName>
        <fullName evidence="3">Thioesterase-like superfamily protein</fullName>
    </recommendedName>
</protein>
<keyword evidence="2" id="KW-1185">Reference proteome</keyword>
<dbReference type="RefSeq" id="WP_092552916.1">
    <property type="nucleotide sequence ID" value="NZ_BOMJ01000072.1"/>
</dbReference>
<evidence type="ECO:0000313" key="1">
    <source>
        <dbReference type="EMBL" id="SDT77025.1"/>
    </source>
</evidence>
<dbReference type="Proteomes" id="UP000198688">
    <property type="component" value="Chromosome I"/>
</dbReference>
<evidence type="ECO:0000313" key="2">
    <source>
        <dbReference type="Proteomes" id="UP000198688"/>
    </source>
</evidence>
<dbReference type="STRING" id="113562.SAMN04489716_7806"/>
<dbReference type="OrthoDB" id="5495835at2"/>
<dbReference type="EMBL" id="LT629758">
    <property type="protein sequence ID" value="SDT77025.1"/>
    <property type="molecule type" value="Genomic_DNA"/>
</dbReference>
<dbReference type="SUPFAM" id="SSF54637">
    <property type="entry name" value="Thioesterase/thiol ester dehydrase-isomerase"/>
    <property type="match status" value="1"/>
</dbReference>
<sequence>MRIPARFNGPPGTGNGGWCAGAFALAAGARTGGPAVQVTLRVPPPLETPLQWRNGSVFAAETLVAEVTEAPEAAVDVPPVPFAEAVAASRGYPGFSRHPFPTCFVCGPQREPGDGLRIFPGPLPGDRTAAPWTVPADVSVETMWAALDCPGGWSAIGSSGRAFVLGRIAAEVTALPEPGAECVVVGALSGTSGRKAVVGSTVYGPDGHRLATARATWLAVSD</sequence>
<dbReference type="Gene3D" id="3.10.129.10">
    <property type="entry name" value="Hotdog Thioesterase"/>
    <property type="match status" value="1"/>
</dbReference>
<dbReference type="AlphaFoldDB" id="A0A1H2D2Q4"/>
<proteinExistence type="predicted"/>
<name>A0A1H2D2Q4_9ACTN</name>
<evidence type="ECO:0008006" key="3">
    <source>
        <dbReference type="Google" id="ProtNLM"/>
    </source>
</evidence>
<reference evidence="1 2" key="1">
    <citation type="submission" date="2016-10" db="EMBL/GenBank/DDBJ databases">
        <authorList>
            <person name="de Groot N.N."/>
        </authorList>
    </citation>
    <scope>NUCLEOTIDE SEQUENCE [LARGE SCALE GENOMIC DNA]</scope>
    <source>
        <strain evidence="1 2">DSM 43941</strain>
    </source>
</reference>
<accession>A0A1H2D2Q4</accession>
<organism evidence="1 2">
    <name type="scientific">Actinoplanes derwentensis</name>
    <dbReference type="NCBI Taxonomy" id="113562"/>
    <lineage>
        <taxon>Bacteria</taxon>
        <taxon>Bacillati</taxon>
        <taxon>Actinomycetota</taxon>
        <taxon>Actinomycetes</taxon>
        <taxon>Micromonosporales</taxon>
        <taxon>Micromonosporaceae</taxon>
        <taxon>Actinoplanes</taxon>
    </lineage>
</organism>
<dbReference type="InterPro" id="IPR029069">
    <property type="entry name" value="HotDog_dom_sf"/>
</dbReference>